<dbReference type="PROSITE" id="PS51257">
    <property type="entry name" value="PROKAR_LIPOPROTEIN"/>
    <property type="match status" value="1"/>
</dbReference>
<feature type="chain" id="PRO_5041970585" evidence="1">
    <location>
        <begin position="27"/>
        <end position="91"/>
    </location>
</feature>
<keyword evidence="1" id="KW-0732">Signal</keyword>
<dbReference type="Proteomes" id="UP000829354">
    <property type="component" value="Chromosome II"/>
</dbReference>
<reference evidence="2 3" key="1">
    <citation type="submission" date="2022-04" db="EMBL/GenBank/DDBJ databases">
        <title>Chromosome-level reference genomes for two strains of Caenorhabditis briggsae: an improved platform for comparative genomics.</title>
        <authorList>
            <person name="Stevens L."/>
            <person name="Andersen E."/>
        </authorList>
    </citation>
    <scope>NUCLEOTIDE SEQUENCE [LARGE SCALE GENOMIC DNA]</scope>
    <source>
        <strain evidence="2">VX34</strain>
        <tissue evidence="2">Whole-organism</tissue>
    </source>
</reference>
<name>A0AAE9E6N8_CAEBR</name>
<evidence type="ECO:0000313" key="2">
    <source>
        <dbReference type="EMBL" id="UMM16617.1"/>
    </source>
</evidence>
<proteinExistence type="predicted"/>
<sequence length="91" mass="10134">MKFTLLSLVESVVFLALAMMACLSNAWTNFKGPCKINADCSQAKCLMGFCQQMPFRKCDTTADCQKDHQCNSGFCYDAPKNIDTLFDQGDN</sequence>
<dbReference type="EMBL" id="CP092621">
    <property type="protein sequence ID" value="UMM16617.1"/>
    <property type="molecule type" value="Genomic_DNA"/>
</dbReference>
<evidence type="ECO:0000313" key="3">
    <source>
        <dbReference type="Proteomes" id="UP000829354"/>
    </source>
</evidence>
<protein>
    <submittedName>
        <fullName evidence="2">Uncharacterized protein</fullName>
    </submittedName>
</protein>
<keyword evidence="3" id="KW-1185">Reference proteome</keyword>
<organism evidence="2 3">
    <name type="scientific">Caenorhabditis briggsae</name>
    <dbReference type="NCBI Taxonomy" id="6238"/>
    <lineage>
        <taxon>Eukaryota</taxon>
        <taxon>Metazoa</taxon>
        <taxon>Ecdysozoa</taxon>
        <taxon>Nematoda</taxon>
        <taxon>Chromadorea</taxon>
        <taxon>Rhabditida</taxon>
        <taxon>Rhabditina</taxon>
        <taxon>Rhabditomorpha</taxon>
        <taxon>Rhabditoidea</taxon>
        <taxon>Rhabditidae</taxon>
        <taxon>Peloderinae</taxon>
        <taxon>Caenorhabditis</taxon>
    </lineage>
</organism>
<gene>
    <name evidence="2" type="ORF">L5515_013555</name>
</gene>
<evidence type="ECO:0000256" key="1">
    <source>
        <dbReference type="SAM" id="SignalP"/>
    </source>
</evidence>
<accession>A0AAE9E6N8</accession>
<feature type="signal peptide" evidence="1">
    <location>
        <begin position="1"/>
        <end position="26"/>
    </location>
</feature>
<dbReference type="AlphaFoldDB" id="A0AAE9E6N8"/>